<evidence type="ECO:0000313" key="5">
    <source>
        <dbReference type="EMBL" id="RHC30424.1"/>
    </source>
</evidence>
<evidence type="ECO:0000313" key="7">
    <source>
        <dbReference type="Proteomes" id="UP000261223"/>
    </source>
</evidence>
<proteinExistence type="predicted"/>
<dbReference type="Proteomes" id="UP000285150">
    <property type="component" value="Unassembled WGS sequence"/>
</dbReference>
<gene>
    <name evidence="5" type="ORF">DW853_07855</name>
    <name evidence="4" type="ORF">DWV41_12040</name>
    <name evidence="3" type="ORF">DWV77_01575</name>
    <name evidence="6" type="ORF">DWZ78_12975</name>
    <name evidence="2" type="ORF">DXC34_11270</name>
    <name evidence="1" type="ORF">F9962_16815</name>
</gene>
<evidence type="ECO:0000313" key="8">
    <source>
        <dbReference type="Proteomes" id="UP000284604"/>
    </source>
</evidence>
<dbReference type="Proteomes" id="UP000285305">
    <property type="component" value="Unassembled WGS sequence"/>
</dbReference>
<dbReference type="EMBL" id="QRPN01000013">
    <property type="protein sequence ID" value="RHM16944.1"/>
    <property type="molecule type" value="Genomic_DNA"/>
</dbReference>
<evidence type="ECO:0000313" key="6">
    <source>
        <dbReference type="EMBL" id="RHM16944.1"/>
    </source>
</evidence>
<evidence type="ECO:0000313" key="11">
    <source>
        <dbReference type="Proteomes" id="UP000285305"/>
    </source>
</evidence>
<evidence type="ECO:0000313" key="4">
    <source>
        <dbReference type="EMBL" id="RGW96259.1"/>
    </source>
</evidence>
<dbReference type="Gene3D" id="2.60.120.1360">
    <property type="match status" value="1"/>
</dbReference>
<evidence type="ECO:0000313" key="9">
    <source>
        <dbReference type="Proteomes" id="UP000284777"/>
    </source>
</evidence>
<dbReference type="Proteomes" id="UP000440773">
    <property type="component" value="Unassembled WGS sequence"/>
</dbReference>
<accession>A0A3E4TJD8</accession>
<evidence type="ECO:0000313" key="12">
    <source>
        <dbReference type="Proteomes" id="UP000440773"/>
    </source>
</evidence>
<dbReference type="Proteomes" id="UP000261223">
    <property type="component" value="Unassembled WGS sequence"/>
</dbReference>
<dbReference type="EMBL" id="QSSV01000014">
    <property type="protein sequence ID" value="RGM12421.1"/>
    <property type="molecule type" value="Genomic_DNA"/>
</dbReference>
<comment type="caution">
    <text evidence="2">The sequence shown here is derived from an EMBL/GenBank/DDBJ whole genome shotgun (WGS) entry which is preliminary data.</text>
</comment>
<evidence type="ECO:0008006" key="13">
    <source>
        <dbReference type="Google" id="ProtNLM"/>
    </source>
</evidence>
<dbReference type="EMBL" id="QSHQ01000011">
    <property type="protein sequence ID" value="RHC30424.1"/>
    <property type="molecule type" value="Genomic_DNA"/>
</dbReference>
<protein>
    <recommendedName>
        <fullName evidence="13">Periplasmic protein</fullName>
    </recommendedName>
</protein>
<dbReference type="RefSeq" id="WP_060385725.1">
    <property type="nucleotide sequence ID" value="NZ_BAABYC010000001.1"/>
</dbReference>
<evidence type="ECO:0000313" key="2">
    <source>
        <dbReference type="EMBL" id="RGM12421.1"/>
    </source>
</evidence>
<name>A0A3E4TJD8_BACSE</name>
<dbReference type="SUPFAM" id="SSF52266">
    <property type="entry name" value="SGNH hydrolase"/>
    <property type="match status" value="1"/>
</dbReference>
<dbReference type="EMBL" id="WCLP01000063">
    <property type="protein sequence ID" value="KAB5279103.1"/>
    <property type="molecule type" value="Genomic_DNA"/>
</dbReference>
<sequence>MEKSVLKHTGWLMLIVLAVLLLLNLLPGGTIGGHVLRRVDILGDVRPVPEVVSEPDSLLPPPPKVKPAFVDTCRSGMTCIEDYSDSTLRGMTPFYRALDELAAKPRPVRIAYFGDSFIEADILTADLRAMLQERYGGCGVGFVTITSPVNGYRPTVRHSFGGWQSHSVTDSVFFDRGKQGVSGHYFIPTPGAYVELGGQRKYASRLDTCERASIFFYNKGEARLSASVNKGEPQTGTFPPADGLREMDVTGRIGSVRWKVESADSTLFYGVAMDGTQGIAVDNFSLRGSSGLSLRSIPVRTMREFNELRPYDLIVLQYGLNVATERGRNYDRYRDGMLTTIAHLKQAFPQAGILIVGVGDREYKTEEGSLRTMPGIKNLIRYQQNLAADSGVAFWNMFEAMGGEGSMADMVHAKPSLANYDYTHINFRGGKHLAELLYEALVYGKEQYDRRRAYEAEP</sequence>
<dbReference type="Proteomes" id="UP000284777">
    <property type="component" value="Unassembled WGS sequence"/>
</dbReference>
<reference evidence="7 8" key="1">
    <citation type="submission" date="2018-08" db="EMBL/GenBank/DDBJ databases">
        <title>A genome reference for cultivated species of the human gut microbiota.</title>
        <authorList>
            <person name="Zou Y."/>
            <person name="Xue W."/>
            <person name="Luo G."/>
        </authorList>
    </citation>
    <scope>NUCLEOTIDE SEQUENCE [LARGE SCALE GENOMIC DNA]</scope>
    <source>
        <strain evidence="4 9">AF05-4</strain>
        <strain evidence="3 10">AF12-7</strain>
        <strain evidence="6 8">AF35-20</strain>
        <strain evidence="5 11">AM36-9BH</strain>
        <strain evidence="2 7">TF03-6</strain>
    </source>
</reference>
<dbReference type="CDD" id="cd01825">
    <property type="entry name" value="SGNH_hydrolase_peri1"/>
    <property type="match status" value="1"/>
</dbReference>
<evidence type="ECO:0000313" key="10">
    <source>
        <dbReference type="Proteomes" id="UP000285150"/>
    </source>
</evidence>
<evidence type="ECO:0000313" key="3">
    <source>
        <dbReference type="EMBL" id="RGW36732.1"/>
    </source>
</evidence>
<dbReference type="EMBL" id="QSBD01000018">
    <property type="protein sequence ID" value="RGW96259.1"/>
    <property type="molecule type" value="Genomic_DNA"/>
</dbReference>
<dbReference type="Proteomes" id="UP000284604">
    <property type="component" value="Unassembled WGS sequence"/>
</dbReference>
<reference evidence="1 12" key="2">
    <citation type="journal article" date="2019" name="Nat. Med.">
        <title>A library of human gut bacterial isolates paired with longitudinal multiomics data enables mechanistic microbiome research.</title>
        <authorList>
            <person name="Poyet M."/>
            <person name="Groussin M."/>
            <person name="Gibbons S.M."/>
            <person name="Avila-Pacheco J."/>
            <person name="Jiang X."/>
            <person name="Kearney S.M."/>
            <person name="Perrotta A.R."/>
            <person name="Berdy B."/>
            <person name="Zhao S."/>
            <person name="Lieberman T.D."/>
            <person name="Swanson P.K."/>
            <person name="Smith M."/>
            <person name="Roesemann S."/>
            <person name="Alexander J.E."/>
            <person name="Rich S.A."/>
            <person name="Livny J."/>
            <person name="Vlamakis H."/>
            <person name="Clish C."/>
            <person name="Bullock K."/>
            <person name="Deik A."/>
            <person name="Scott J."/>
            <person name="Pierce K.A."/>
            <person name="Xavier R.J."/>
            <person name="Alm E.J."/>
        </authorList>
    </citation>
    <scope>NUCLEOTIDE SEQUENCE [LARGE SCALE GENOMIC DNA]</scope>
    <source>
        <strain evidence="1 12">BIOML-A17</strain>
    </source>
</reference>
<dbReference type="EMBL" id="QSAF01000001">
    <property type="protein sequence ID" value="RGW36732.1"/>
    <property type="molecule type" value="Genomic_DNA"/>
</dbReference>
<dbReference type="GO" id="GO:0016788">
    <property type="term" value="F:hydrolase activity, acting on ester bonds"/>
    <property type="evidence" value="ECO:0007669"/>
    <property type="project" value="UniProtKB-ARBA"/>
</dbReference>
<evidence type="ECO:0000313" key="1">
    <source>
        <dbReference type="EMBL" id="KAB5279103.1"/>
    </source>
</evidence>
<dbReference type="AlphaFoldDB" id="A0A3E4TJD8"/>
<organism evidence="2 7">
    <name type="scientific">Bacteroides stercoris</name>
    <dbReference type="NCBI Taxonomy" id="46506"/>
    <lineage>
        <taxon>Bacteria</taxon>
        <taxon>Pseudomonadati</taxon>
        <taxon>Bacteroidota</taxon>
        <taxon>Bacteroidia</taxon>
        <taxon>Bacteroidales</taxon>
        <taxon>Bacteroidaceae</taxon>
        <taxon>Bacteroides</taxon>
    </lineage>
</organism>
<dbReference type="Gene3D" id="3.40.50.1110">
    <property type="entry name" value="SGNH hydrolase"/>
    <property type="match status" value="1"/>
</dbReference>
<dbReference type="InterPro" id="IPR036514">
    <property type="entry name" value="SGNH_hydro_sf"/>
</dbReference>